<dbReference type="PANTHER" id="PTHR44757:SF2">
    <property type="entry name" value="BIOFILM ARCHITECTURE MAINTENANCE PROTEIN MBAA"/>
    <property type="match status" value="1"/>
</dbReference>
<dbReference type="SMART" id="SM00267">
    <property type="entry name" value="GGDEF"/>
    <property type="match status" value="1"/>
</dbReference>
<dbReference type="InterPro" id="IPR000160">
    <property type="entry name" value="GGDEF_dom"/>
</dbReference>
<feature type="transmembrane region" description="Helical" evidence="1">
    <location>
        <begin position="12"/>
        <end position="34"/>
    </location>
</feature>
<dbReference type="PROSITE" id="PS50883">
    <property type="entry name" value="EAL"/>
    <property type="match status" value="1"/>
</dbReference>
<keyword evidence="1" id="KW-0812">Transmembrane</keyword>
<dbReference type="CDD" id="cd01948">
    <property type="entry name" value="EAL"/>
    <property type="match status" value="1"/>
</dbReference>
<keyword evidence="5" id="KW-1185">Reference proteome</keyword>
<feature type="domain" description="EAL" evidence="2">
    <location>
        <begin position="621"/>
        <end position="875"/>
    </location>
</feature>
<dbReference type="PROSITE" id="PS50887">
    <property type="entry name" value="GGDEF"/>
    <property type="match status" value="1"/>
</dbReference>
<feature type="domain" description="GGDEF" evidence="3">
    <location>
        <begin position="478"/>
        <end position="612"/>
    </location>
</feature>
<dbReference type="Pfam" id="PF00563">
    <property type="entry name" value="EAL"/>
    <property type="match status" value="1"/>
</dbReference>
<evidence type="ECO:0000313" key="5">
    <source>
        <dbReference type="Proteomes" id="UP001225596"/>
    </source>
</evidence>
<dbReference type="CDD" id="cd01949">
    <property type="entry name" value="GGDEF"/>
    <property type="match status" value="1"/>
</dbReference>
<dbReference type="EMBL" id="JAUYVH010000006">
    <property type="protein sequence ID" value="MDQ9170891.1"/>
    <property type="molecule type" value="Genomic_DNA"/>
</dbReference>
<dbReference type="RefSeq" id="WP_338436830.1">
    <property type="nucleotide sequence ID" value="NZ_JAUYVH010000006.1"/>
</dbReference>
<dbReference type="Pfam" id="PF08448">
    <property type="entry name" value="PAS_4"/>
    <property type="match status" value="1"/>
</dbReference>
<evidence type="ECO:0000259" key="3">
    <source>
        <dbReference type="PROSITE" id="PS50887"/>
    </source>
</evidence>
<comment type="caution">
    <text evidence="4">The sequence shown here is derived from an EMBL/GenBank/DDBJ whole genome shotgun (WGS) entry which is preliminary data.</text>
</comment>
<gene>
    <name evidence="4" type="ORF">Q8A64_10765</name>
</gene>
<dbReference type="InterPro" id="IPR043128">
    <property type="entry name" value="Rev_trsase/Diguanyl_cyclase"/>
</dbReference>
<accession>A0ABU1BPH5</accession>
<dbReference type="InterPro" id="IPR052155">
    <property type="entry name" value="Biofilm_reg_signaling"/>
</dbReference>
<dbReference type="NCBIfam" id="TIGR00254">
    <property type="entry name" value="GGDEF"/>
    <property type="match status" value="1"/>
</dbReference>
<dbReference type="Proteomes" id="UP001225596">
    <property type="component" value="Unassembled WGS sequence"/>
</dbReference>
<name>A0ABU1BPH5_9BURK</name>
<dbReference type="InterPro" id="IPR029787">
    <property type="entry name" value="Nucleotide_cyclase"/>
</dbReference>
<dbReference type="Pfam" id="PF00990">
    <property type="entry name" value="GGDEF"/>
    <property type="match status" value="1"/>
</dbReference>
<dbReference type="CDD" id="cd12914">
    <property type="entry name" value="PDC1_DGC_like"/>
    <property type="match status" value="1"/>
</dbReference>
<dbReference type="SUPFAM" id="SSF141868">
    <property type="entry name" value="EAL domain-like"/>
    <property type="match status" value="1"/>
</dbReference>
<keyword evidence="1" id="KW-1133">Transmembrane helix</keyword>
<dbReference type="SUPFAM" id="SSF55785">
    <property type="entry name" value="PYP-like sensor domain (PAS domain)"/>
    <property type="match status" value="1"/>
</dbReference>
<sequence>MQRLLGKALESYILFPLTAVLIIAIIWSAVAHLIHVEGRNAERDAEKSALELIETYEAQMIRNLDAVDQTLKTVAYAYEKPGEASRMSELKDKGLLPSTLIFTVSVSDQSGRIIASTHATPATSISGSKYFEEHQRGNTRFPIVSLISVRDSAKKLQFSRRLNAPDGSFKGVVMVSVEPDYVTSGYEYAKLGKEGLLALARDDGVFLAKRTGEEVQSGKMVDPALIAAAKQTSTGNSALMLNTWDQVERYTNARALYGFPLTVMVGLSHTEQLAGFERQKRNYLWAATAASILLALIALLLTRLSWQLEKNRMRTRKDQETYYAASEASLDAVYVLRSLRSADKGITDFVLDNTNNRGAALFGKAKADLLGKSLSELMPQYRNKGLLEEFVYVVLTGEVHEQEWKNDIRSIKAKWLYRQVVRVEDGVVVIVRDITERKEAEERISHMAHHDALTGLPNRTLLEDRIKQAMLYAQRYGRNVTVVFMDLDNFKLINDSLGHKAGDELLKTIGQRMVQSVRQTDTVVRLGGDEFVLVLLGQSDPADSITPVLQKIRESIAEPVYIDGQKLEVTSSMGLSSYPEDGTDSETLLMNADAAMYHAKSLGRNNYQFYTAEMNTRIHEKFAMQEGIRHALDRNEFFLDYQPQLHLHSGRIIGAEALIRWRHPQKGLVSLTDFIGLAEETGLIAPIGEWVLQSACMQNKDWQDRGLPPLVVSVNVSARQFKENNLVQQVKQALEHSGLEARYLELEVTESLIMQNVQQAVAIMKELQAMGIQLSIDDFGTGYSSLSALKSFPITRLKLDRSFVRDLPHDEDDKAIAKAVISLGHELNLKVLAEGVETAAQLSFLCENGCDEMQGYFFSRPISADLLAALIQTQDAATLPSDAQRVS</sequence>
<evidence type="ECO:0000313" key="4">
    <source>
        <dbReference type="EMBL" id="MDQ9170891.1"/>
    </source>
</evidence>
<dbReference type="InterPro" id="IPR001633">
    <property type="entry name" value="EAL_dom"/>
</dbReference>
<protein>
    <submittedName>
        <fullName evidence="4">EAL domain-containing protein</fullName>
    </submittedName>
</protein>
<dbReference type="Gene3D" id="3.20.20.450">
    <property type="entry name" value="EAL domain"/>
    <property type="match status" value="1"/>
</dbReference>
<dbReference type="Gene3D" id="3.30.450.20">
    <property type="entry name" value="PAS domain"/>
    <property type="match status" value="3"/>
</dbReference>
<dbReference type="SMART" id="SM00052">
    <property type="entry name" value="EAL"/>
    <property type="match status" value="1"/>
</dbReference>
<dbReference type="CDD" id="cd12915">
    <property type="entry name" value="PDC2_DGC_like"/>
    <property type="match status" value="1"/>
</dbReference>
<dbReference type="InterPro" id="IPR035919">
    <property type="entry name" value="EAL_sf"/>
</dbReference>
<dbReference type="SUPFAM" id="SSF55073">
    <property type="entry name" value="Nucleotide cyclase"/>
    <property type="match status" value="1"/>
</dbReference>
<evidence type="ECO:0000259" key="2">
    <source>
        <dbReference type="PROSITE" id="PS50883"/>
    </source>
</evidence>
<keyword evidence="1" id="KW-0472">Membrane</keyword>
<evidence type="ECO:0000256" key="1">
    <source>
        <dbReference type="SAM" id="Phobius"/>
    </source>
</evidence>
<dbReference type="InterPro" id="IPR000014">
    <property type="entry name" value="PAS"/>
</dbReference>
<dbReference type="NCBIfam" id="TIGR00229">
    <property type="entry name" value="sensory_box"/>
    <property type="match status" value="1"/>
</dbReference>
<dbReference type="PANTHER" id="PTHR44757">
    <property type="entry name" value="DIGUANYLATE CYCLASE DGCP"/>
    <property type="match status" value="1"/>
</dbReference>
<dbReference type="InterPro" id="IPR035965">
    <property type="entry name" value="PAS-like_dom_sf"/>
</dbReference>
<reference evidence="4 5" key="1">
    <citation type="submission" date="2023-08" db="EMBL/GenBank/DDBJ databases">
        <title>Oxalobacteraceae gen .nov., isolated from river sludge outside the plant.</title>
        <authorList>
            <person name="Zhao S.Y."/>
        </authorList>
    </citation>
    <scope>NUCLEOTIDE SEQUENCE [LARGE SCALE GENOMIC DNA]</scope>
    <source>
        <strain evidence="4 5">R-40</strain>
    </source>
</reference>
<feature type="transmembrane region" description="Helical" evidence="1">
    <location>
        <begin position="283"/>
        <end position="306"/>
    </location>
</feature>
<dbReference type="Gene3D" id="3.30.70.270">
    <property type="match status" value="1"/>
</dbReference>
<dbReference type="InterPro" id="IPR013656">
    <property type="entry name" value="PAS_4"/>
</dbReference>
<organism evidence="4 5">
    <name type="scientific">Keguizhuia sedimenti</name>
    <dbReference type="NCBI Taxonomy" id="3064264"/>
    <lineage>
        <taxon>Bacteria</taxon>
        <taxon>Pseudomonadati</taxon>
        <taxon>Pseudomonadota</taxon>
        <taxon>Betaproteobacteria</taxon>
        <taxon>Burkholderiales</taxon>
        <taxon>Oxalobacteraceae</taxon>
        <taxon>Keguizhuia</taxon>
    </lineage>
</organism>
<proteinExistence type="predicted"/>